<protein>
    <submittedName>
        <fullName evidence="2">Metallophosphoesterase</fullName>
    </submittedName>
</protein>
<name>A0ABU2ZPK2_9ALTE</name>
<dbReference type="EMBL" id="JAVRHX010000001">
    <property type="protein sequence ID" value="MDT0594554.1"/>
    <property type="molecule type" value="Genomic_DNA"/>
</dbReference>
<dbReference type="SUPFAM" id="SSF56300">
    <property type="entry name" value="Metallo-dependent phosphatases"/>
    <property type="match status" value="1"/>
</dbReference>
<dbReference type="Gene3D" id="3.60.21.10">
    <property type="match status" value="1"/>
</dbReference>
<dbReference type="Proteomes" id="UP001253545">
    <property type="component" value="Unassembled WGS sequence"/>
</dbReference>
<gene>
    <name evidence="2" type="ORF">RM552_06840</name>
</gene>
<dbReference type="InterPro" id="IPR050126">
    <property type="entry name" value="Ap4A_hydrolase"/>
</dbReference>
<accession>A0ABU2ZPK2</accession>
<feature type="domain" description="Calcineurin-like phosphoesterase" evidence="1">
    <location>
        <begin position="22"/>
        <end position="167"/>
    </location>
</feature>
<dbReference type="RefSeq" id="WP_311368021.1">
    <property type="nucleotide sequence ID" value="NZ_JAVRHX010000001.1"/>
</dbReference>
<keyword evidence="3" id="KW-1185">Reference proteome</keyword>
<dbReference type="InterPro" id="IPR029052">
    <property type="entry name" value="Metallo-depent_PP-like"/>
</dbReference>
<dbReference type="Pfam" id="PF00149">
    <property type="entry name" value="Metallophos"/>
    <property type="match status" value="1"/>
</dbReference>
<comment type="caution">
    <text evidence="2">The sequence shown here is derived from an EMBL/GenBank/DDBJ whole genome shotgun (WGS) entry which is preliminary data.</text>
</comment>
<sequence>MLTINIQSTGSTKEFSTPNYDIVGDIHGYCDAFKRLLVKLGYEKLDGVWQHPTRTLISVGDLIDRGPGQVEIVDILRDMQQAGKAIVLLGNHELYAIAWYEMDEEGTPMRPHSPKNLKEHQAFLEQSSYSNDWYLSTIAWLKTLPLFYENDYFRCVHAAWHDTHIAKLKELADDNNAISSKVWEQPKRVSMDFFKAIEYCLNGPKIRLPEGCSFTDSAGRKRSKMRVKWWGFTQMPTYRNTCISVPDPSELPDQAIDIAHQPKVDFKKPIFFGHYWMQGQPVLMNNKVACLDWSVVQKDGVLAAYRYSGESDLKPENLVWVPHK</sequence>
<reference evidence="2 3" key="1">
    <citation type="submission" date="2023-09" db="EMBL/GenBank/DDBJ databases">
        <authorList>
            <person name="Rey-Velasco X."/>
        </authorList>
    </citation>
    <scope>NUCLEOTIDE SEQUENCE [LARGE SCALE GENOMIC DNA]</scope>
    <source>
        <strain evidence="2 3">P117</strain>
    </source>
</reference>
<dbReference type="PANTHER" id="PTHR42850">
    <property type="entry name" value="METALLOPHOSPHOESTERASE"/>
    <property type="match status" value="1"/>
</dbReference>
<evidence type="ECO:0000259" key="1">
    <source>
        <dbReference type="Pfam" id="PF00149"/>
    </source>
</evidence>
<proteinExistence type="predicted"/>
<evidence type="ECO:0000313" key="2">
    <source>
        <dbReference type="EMBL" id="MDT0594554.1"/>
    </source>
</evidence>
<organism evidence="2 3">
    <name type="scientific">Glaciecola petra</name>
    <dbReference type="NCBI Taxonomy" id="3075602"/>
    <lineage>
        <taxon>Bacteria</taxon>
        <taxon>Pseudomonadati</taxon>
        <taxon>Pseudomonadota</taxon>
        <taxon>Gammaproteobacteria</taxon>
        <taxon>Alteromonadales</taxon>
        <taxon>Alteromonadaceae</taxon>
        <taxon>Glaciecola</taxon>
    </lineage>
</organism>
<dbReference type="InterPro" id="IPR004843">
    <property type="entry name" value="Calcineurin-like_PHP"/>
</dbReference>
<dbReference type="PANTHER" id="PTHR42850:SF7">
    <property type="entry name" value="BIS(5'-NUCLEOSYL)-TETRAPHOSPHATASE PRPE [ASYMMETRICAL]"/>
    <property type="match status" value="1"/>
</dbReference>
<evidence type="ECO:0000313" key="3">
    <source>
        <dbReference type="Proteomes" id="UP001253545"/>
    </source>
</evidence>